<organism evidence="1 2">
    <name type="scientific">Ramlibacter henchirensis</name>
    <dbReference type="NCBI Taxonomy" id="204072"/>
    <lineage>
        <taxon>Bacteria</taxon>
        <taxon>Pseudomonadati</taxon>
        <taxon>Pseudomonadota</taxon>
        <taxon>Betaproteobacteria</taxon>
        <taxon>Burkholderiales</taxon>
        <taxon>Comamonadaceae</taxon>
        <taxon>Ramlibacter</taxon>
    </lineage>
</organism>
<dbReference type="AlphaFoldDB" id="A0A4Z0C1Q7"/>
<protein>
    <submittedName>
        <fullName evidence="1">SAM-dependent methyltransferase</fullName>
    </submittedName>
</protein>
<dbReference type="GO" id="GO:0008168">
    <property type="term" value="F:methyltransferase activity"/>
    <property type="evidence" value="ECO:0007669"/>
    <property type="project" value="UniProtKB-KW"/>
</dbReference>
<gene>
    <name evidence="1" type="ORF">EZ313_00365</name>
</gene>
<evidence type="ECO:0000313" key="1">
    <source>
        <dbReference type="EMBL" id="TFZ05171.1"/>
    </source>
</evidence>
<evidence type="ECO:0000313" key="2">
    <source>
        <dbReference type="Proteomes" id="UP000298180"/>
    </source>
</evidence>
<keyword evidence="1" id="KW-0808">Transferase</keyword>
<reference evidence="1 2" key="1">
    <citation type="submission" date="2019-03" db="EMBL/GenBank/DDBJ databases">
        <title>Ramlibacter henchirensis DSM 14656, whole genome shotgun sequence.</title>
        <authorList>
            <person name="Zhang X."/>
            <person name="Feng G."/>
            <person name="Zhu H."/>
        </authorList>
    </citation>
    <scope>NUCLEOTIDE SEQUENCE [LARGE SCALE GENOMIC DNA]</scope>
    <source>
        <strain evidence="1 2">DSM 14656</strain>
    </source>
</reference>
<proteinExistence type="predicted"/>
<dbReference type="SUPFAM" id="SSF53335">
    <property type="entry name" value="S-adenosyl-L-methionine-dependent methyltransferases"/>
    <property type="match status" value="1"/>
</dbReference>
<dbReference type="RefSeq" id="WP_135261252.1">
    <property type="nucleotide sequence ID" value="NZ_SMLM01000001.1"/>
</dbReference>
<dbReference type="InterPro" id="IPR029063">
    <property type="entry name" value="SAM-dependent_MTases_sf"/>
</dbReference>
<dbReference type="Gene3D" id="3.40.50.150">
    <property type="entry name" value="Vaccinia Virus protein VP39"/>
    <property type="match status" value="1"/>
</dbReference>
<comment type="caution">
    <text evidence="1">The sequence shown here is derived from an EMBL/GenBank/DDBJ whole genome shotgun (WGS) entry which is preliminary data.</text>
</comment>
<dbReference type="GO" id="GO:0032259">
    <property type="term" value="P:methylation"/>
    <property type="evidence" value="ECO:0007669"/>
    <property type="project" value="UniProtKB-KW"/>
</dbReference>
<dbReference type="Proteomes" id="UP000298180">
    <property type="component" value="Unassembled WGS sequence"/>
</dbReference>
<dbReference type="EMBL" id="SMLM01000001">
    <property type="protein sequence ID" value="TFZ05171.1"/>
    <property type="molecule type" value="Genomic_DNA"/>
</dbReference>
<sequence length="227" mass="25379">MAEYSGKDNLTVMEGATNYNEFLLRLVKEDAQPGRRIVDFGAGAGTFAAPLSSMGFDVTCVETDPTLGEMLRGKGLQVLPGLDEVGEESVDYLYSLNVLEHIEDDEAILRLWHRKLRKGGKLLVYVPAFQSLFTSMDRKVGHFRRYTKGELCSRLRSTGFQIRDAGYADSVGYAASLVYKLTDRGEGDINPTMLRTYDRLVFPVSRLLDKVAHPLFGKNVFVRALRA</sequence>
<dbReference type="CDD" id="cd02440">
    <property type="entry name" value="AdoMet_MTases"/>
    <property type="match status" value="1"/>
</dbReference>
<dbReference type="OrthoDB" id="9790457at2"/>
<keyword evidence="2" id="KW-1185">Reference proteome</keyword>
<keyword evidence="1" id="KW-0489">Methyltransferase</keyword>
<name>A0A4Z0C1Q7_9BURK</name>
<dbReference type="Pfam" id="PF13489">
    <property type="entry name" value="Methyltransf_23"/>
    <property type="match status" value="1"/>
</dbReference>
<accession>A0A4Z0C1Q7</accession>